<dbReference type="GO" id="GO:0000166">
    <property type="term" value="F:nucleotide binding"/>
    <property type="evidence" value="ECO:0007669"/>
    <property type="project" value="InterPro"/>
</dbReference>
<dbReference type="FunFam" id="1.10.287.690:FF:000002">
    <property type="entry name" value="DNA polymerase zeta"/>
    <property type="match status" value="1"/>
</dbReference>
<evidence type="ECO:0000256" key="15">
    <source>
        <dbReference type="SAM" id="MobiDB-lite"/>
    </source>
</evidence>
<dbReference type="InterPro" id="IPR006172">
    <property type="entry name" value="DNA-dir_DNA_pol_B"/>
</dbReference>
<dbReference type="Pfam" id="PF03104">
    <property type="entry name" value="DNA_pol_B_exo1"/>
    <property type="match status" value="1"/>
</dbReference>
<dbReference type="EMBL" id="VFQX01000035">
    <property type="protein sequence ID" value="KAF0977188.1"/>
    <property type="molecule type" value="Genomic_DNA"/>
</dbReference>
<dbReference type="GO" id="GO:0005634">
    <property type="term" value="C:nucleus"/>
    <property type="evidence" value="ECO:0007669"/>
    <property type="project" value="TreeGrafter"/>
</dbReference>
<comment type="catalytic activity">
    <reaction evidence="14">
        <text>DNA(n) + a 2'-deoxyribonucleoside 5'-triphosphate = DNA(n+1) + diphosphate</text>
        <dbReference type="Rhea" id="RHEA:22508"/>
        <dbReference type="Rhea" id="RHEA-COMP:17339"/>
        <dbReference type="Rhea" id="RHEA-COMP:17340"/>
        <dbReference type="ChEBI" id="CHEBI:33019"/>
        <dbReference type="ChEBI" id="CHEBI:61560"/>
        <dbReference type="ChEBI" id="CHEBI:173112"/>
        <dbReference type="EC" id="2.7.7.7"/>
    </reaction>
</comment>
<keyword evidence="18" id="KW-1185">Reference proteome</keyword>
<dbReference type="GO" id="GO:0003682">
    <property type="term" value="F:chromatin binding"/>
    <property type="evidence" value="ECO:0007669"/>
    <property type="project" value="InterPro"/>
</dbReference>
<feature type="compositionally biased region" description="Acidic residues" evidence="15">
    <location>
        <begin position="516"/>
        <end position="529"/>
    </location>
</feature>
<dbReference type="CDD" id="cd05778">
    <property type="entry name" value="DNA_polB_zeta_exo"/>
    <property type="match status" value="1"/>
</dbReference>
<protein>
    <recommendedName>
        <fullName evidence="4">DNA polymerase zeta catalytic subunit</fullName>
        <ecNumber evidence="3">2.7.7.7</ecNumber>
    </recommendedName>
</protein>
<evidence type="ECO:0000256" key="5">
    <source>
        <dbReference type="ARBA" id="ARBA00022679"/>
    </source>
</evidence>
<evidence type="ECO:0000256" key="9">
    <source>
        <dbReference type="ARBA" id="ARBA00022833"/>
    </source>
</evidence>
<dbReference type="InterPro" id="IPR006134">
    <property type="entry name" value="DNA-dir_DNA_pol_B_multi_dom"/>
</dbReference>
<gene>
    <name evidence="17" type="ORF">FDP41_003841</name>
</gene>
<dbReference type="RefSeq" id="XP_044561901.1">
    <property type="nucleotide sequence ID" value="XM_044707190.1"/>
</dbReference>
<dbReference type="Gene3D" id="3.90.1600.10">
    <property type="entry name" value="Palm domain of DNA polymerase"/>
    <property type="match status" value="1"/>
</dbReference>
<dbReference type="VEuPathDB" id="AmoebaDB:FDP41_003841"/>
<dbReference type="EC" id="2.7.7.7" evidence="3"/>
<dbReference type="GO" id="GO:0016035">
    <property type="term" value="C:zeta DNA polymerase complex"/>
    <property type="evidence" value="ECO:0007669"/>
    <property type="project" value="InterPro"/>
</dbReference>
<dbReference type="OMA" id="KEDEYNN"/>
<dbReference type="InterPro" id="IPR043502">
    <property type="entry name" value="DNA/RNA_pol_sf"/>
</dbReference>
<feature type="domain" description="BAH" evidence="16">
    <location>
        <begin position="557"/>
        <end position="688"/>
    </location>
</feature>
<evidence type="ECO:0000256" key="14">
    <source>
        <dbReference type="ARBA" id="ARBA00049244"/>
    </source>
</evidence>
<keyword evidence="10" id="KW-0239">DNA-directed DNA polymerase</keyword>
<dbReference type="Proteomes" id="UP000444721">
    <property type="component" value="Unassembled WGS sequence"/>
</dbReference>
<reference evidence="17 18" key="1">
    <citation type="journal article" date="2019" name="Sci. Rep.">
        <title>Nanopore sequencing improves the draft genome of the human pathogenic amoeba Naegleria fowleri.</title>
        <authorList>
            <person name="Liechti N."/>
            <person name="Schurch N."/>
            <person name="Bruggmann R."/>
            <person name="Wittwer M."/>
        </authorList>
    </citation>
    <scope>NUCLEOTIDE SEQUENCE [LARGE SCALE GENOMIC DNA]</scope>
    <source>
        <strain evidence="17 18">ATCC 30894</strain>
    </source>
</reference>
<sequence length="2024" mass="234482">MLLQVLSLEYSLCLPQALFDDRKCSFFGGRSIDLVPIMHVYGTIQETKQKACLHIHQLYPYFMLSFPYELFLEEGEENDHSNLKRTDNLLLKLNMRKVSDFIHVLGNTIEQTFHRSLYGTSLQQYQNMQQQNSKQDQSVYKHQRQFIHDIVVVTGTPFYGYWFNPQLFLKVYVYNPSHVGKMAAMFGNSSVMGHKFSVYEAHIPFSLQFMMDYNVYGMGDLSVEKVFFRLPFHAADNDNENTQKISSQNATNYGTILPENVKRLSKCEIEMDIFSRDVLNRQEIINVQLSLEKDKDNQFGKDRKLLQSLNIIWEEERKRRRSINMEISQPPIPFSPFEREVNQKNELENIMYDHLVEIIEKVQKNDDEEGIIFTSQIPSGLRDDTSTIKQSQETLNQLLSNYPSAFLTYEEIKKEQGMFYENAHIHNDNQYSIQLTQSDEELENILNWMREKDFELKEDEYNNLGLEDENEDDEEMEDNTENEEHEILNSMKEVMDMDDTMHILEVDESDDHVSDGEEGYSSESSDGDTYELIPQYDGYSDKNSLRKKEKNIKLTIEDVSVGEFVYLRAPKNCKPYIACVIDKNNQSKIVTVRWFYRPEETKGGVRDWNGENEVFLISHCDTNLIDTVIGKCNVLFVDKYFKDLPTNIVVDNFFIEEKLPEEFVEQSKDTYFCRFEYSVKNNSFRKISSKSMEIFTHEGNKTNLLPRKKRKVSFQEEEAASTPKKNIEKAHDQFFLDNFFPSQAKQIISSQERSSHQLDSMASQEISFSLVQQALDVRPERFLFAEVTHQSGAVNNDSLLESPQEEDAQKGAVIDDNSKEPTSPILEALVQQEKNKEDSILEEEPNIEESLSPSLLITSESQNERPLNEIKEGINAFALQDEAVVDNDCTPPLDDTSSYGRVNSSEHTLIYKPTPPSLNMVLDELHVSAKENRGMIKNLEKRPFFSNHSDFLESKRSSIIRFSSIFGKKRVKEGMPISKHLDELDVFSILQKHSESKLKTNAIHSKMILEFAPKPPTLKQIMKEFHVESKTTLSDDTCESFTHIIPSPEFDEPILDVVSSLPPKNLCSLNTTPPNTPSRRRRRAPQSLVSELSVTIQRKKIAFNLDTHDKEDSSTKKELVSKQNINVMSIECHVTTRADFLPNPIYDPVQAIIICSQNCADVANSTESILLLNRDLEDNDTIQHKLTCIPLNFDRFYEFKTEQDLLNGFIDFICKEDPDILLGYEMQTEGLGYLIERGFTVLGKNICYDLSRAIFYQNENKANNTNKDKRQDKIMKKAQEYARNKQSGVMIKGRVVINVWRLMNGEMKLDMYTLHNVAFNILGKRIPYYSYQTLSELSNSCQHRKDSFEYRIILQYYYKKASITLELLNYLDFLNRTGELAKVFGIEFFSVLNRGSQYRVESMMLRLARLYNYVALSPTRKQVMEQAAIECLPLVMEPQSKLYTNPVIVLDFQSLYPSIIIAYNLCYSTCLGKMAYVDQKKSKLGTLDGYEPNSELRKLLKHREEGKSIEEDILITPNQCLFVKPNVRQGILPRMCTEILNTRVMVKQAMKETSKEDTETQRILNARQLGLKLIANVTYGYTSANFSGRMPLSDLADAIVQLARQTLENAIETVNQRFKGKCRVAYGDTDSLFVECIDSTKEEAFKLGKEIVKIVTNSNPKPITLQMERVFHPSFLVSKKRYVGLAFENPSQTKGTLFCKGIEAVRRDNCLMVRSLMEKSLEILFETLDFSLVKSYLSRQFYRIISEKCSLQDFIFWKKVKLGYYKSEKNLPPSARVAIREMQRDPRAEPRFNERVPYIVVFSPLHPSKAKLSDMVIHPKYYIADRMGTSTSNQVMIHNTRQKYRLHYNYYITRQLLPSLDRLFSLCFVNCNVWYMNLPKRDVYLMADWRKQLFRKSKNFIERYFKPISLPCVSCGAIIDCKTLNKVEGAATDLSSQEPLCPKCKEYPLVLLLRLRSVERNKNMLSELCRHCNHELDVTNGLLPYSKVPSIEEKCMSLECPILFSKVHTLSNFASLLFIEKNLR</sequence>
<evidence type="ECO:0000256" key="3">
    <source>
        <dbReference type="ARBA" id="ARBA00012417"/>
    </source>
</evidence>
<name>A0A6A5BT78_NAEFO</name>
<keyword evidence="8" id="KW-0227">DNA damage</keyword>
<comment type="similarity">
    <text evidence="2">Belongs to the DNA polymerase type-B family.</text>
</comment>
<dbReference type="SMART" id="SM00486">
    <property type="entry name" value="POLBc"/>
    <property type="match status" value="1"/>
</dbReference>
<dbReference type="SMART" id="SM00439">
    <property type="entry name" value="BAH"/>
    <property type="match status" value="1"/>
</dbReference>
<evidence type="ECO:0000256" key="6">
    <source>
        <dbReference type="ARBA" id="ARBA00022695"/>
    </source>
</evidence>
<evidence type="ECO:0000256" key="8">
    <source>
        <dbReference type="ARBA" id="ARBA00022763"/>
    </source>
</evidence>
<dbReference type="GO" id="GO:0000724">
    <property type="term" value="P:double-strand break repair via homologous recombination"/>
    <property type="evidence" value="ECO:0007669"/>
    <property type="project" value="TreeGrafter"/>
</dbReference>
<keyword evidence="12" id="KW-0411">Iron-sulfur</keyword>
<dbReference type="PROSITE" id="PS51038">
    <property type="entry name" value="BAH"/>
    <property type="match status" value="1"/>
</dbReference>
<evidence type="ECO:0000313" key="18">
    <source>
        <dbReference type="Proteomes" id="UP000444721"/>
    </source>
</evidence>
<dbReference type="Gene3D" id="3.30.342.10">
    <property type="entry name" value="DNA Polymerase, chain B, domain 1"/>
    <property type="match status" value="1"/>
</dbReference>
<dbReference type="PRINTS" id="PR00106">
    <property type="entry name" value="DNAPOLB"/>
</dbReference>
<dbReference type="PANTHER" id="PTHR45812">
    <property type="entry name" value="DNA POLYMERASE ZETA CATALYTIC SUBUNIT"/>
    <property type="match status" value="1"/>
</dbReference>
<keyword evidence="6" id="KW-0548">Nucleotidyltransferase</keyword>
<dbReference type="GeneID" id="68111059"/>
<evidence type="ECO:0000256" key="10">
    <source>
        <dbReference type="ARBA" id="ARBA00022932"/>
    </source>
</evidence>
<dbReference type="PANTHER" id="PTHR45812:SF1">
    <property type="entry name" value="DNA POLYMERASE ZETA CATALYTIC SUBUNIT"/>
    <property type="match status" value="1"/>
</dbReference>
<evidence type="ECO:0000259" key="16">
    <source>
        <dbReference type="PROSITE" id="PS51038"/>
    </source>
</evidence>
<dbReference type="Pfam" id="PF01426">
    <property type="entry name" value="BAH"/>
    <property type="match status" value="1"/>
</dbReference>
<comment type="caution">
    <text evidence="17">The sequence shown here is derived from an EMBL/GenBank/DDBJ whole genome shotgun (WGS) entry which is preliminary data.</text>
</comment>
<evidence type="ECO:0000256" key="7">
    <source>
        <dbReference type="ARBA" id="ARBA00022723"/>
    </source>
</evidence>
<evidence type="ECO:0000256" key="2">
    <source>
        <dbReference type="ARBA" id="ARBA00005755"/>
    </source>
</evidence>
<comment type="cofactor">
    <cofactor evidence="1">
        <name>[4Fe-4S] cluster</name>
        <dbReference type="ChEBI" id="CHEBI:49883"/>
    </cofactor>
</comment>
<dbReference type="InterPro" id="IPR043151">
    <property type="entry name" value="BAH_sf"/>
</dbReference>
<dbReference type="VEuPathDB" id="AmoebaDB:NfTy_064000"/>
<keyword evidence="7" id="KW-0479">Metal-binding</keyword>
<evidence type="ECO:0000256" key="11">
    <source>
        <dbReference type="ARBA" id="ARBA00023004"/>
    </source>
</evidence>
<dbReference type="InterPro" id="IPR012337">
    <property type="entry name" value="RNaseH-like_sf"/>
</dbReference>
<dbReference type="Gene3D" id="1.10.287.690">
    <property type="entry name" value="Helix hairpin bin"/>
    <property type="match status" value="1"/>
</dbReference>
<dbReference type="InterPro" id="IPR001025">
    <property type="entry name" value="BAH_dom"/>
</dbReference>
<dbReference type="InterPro" id="IPR023211">
    <property type="entry name" value="DNA_pol_palm_dom_sf"/>
</dbReference>
<feature type="region of interest" description="Disordered" evidence="15">
    <location>
        <begin position="1066"/>
        <end position="1087"/>
    </location>
</feature>
<evidence type="ECO:0000256" key="13">
    <source>
        <dbReference type="ARBA" id="ARBA00023204"/>
    </source>
</evidence>
<evidence type="ECO:0000256" key="12">
    <source>
        <dbReference type="ARBA" id="ARBA00023014"/>
    </source>
</evidence>
<dbReference type="InterPro" id="IPR056435">
    <property type="entry name" value="DPOD/Z_N"/>
</dbReference>
<keyword evidence="9" id="KW-0862">Zinc</keyword>
<dbReference type="InterPro" id="IPR036397">
    <property type="entry name" value="RNaseH_sf"/>
</dbReference>
<dbReference type="GO" id="GO:0051536">
    <property type="term" value="F:iron-sulfur cluster binding"/>
    <property type="evidence" value="ECO:0007669"/>
    <property type="project" value="UniProtKB-KW"/>
</dbReference>
<dbReference type="Pfam" id="PF24055">
    <property type="entry name" value="POL3_N"/>
    <property type="match status" value="1"/>
</dbReference>
<dbReference type="VEuPathDB" id="AmoebaDB:NF0017740"/>
<dbReference type="InterPro" id="IPR030559">
    <property type="entry name" value="PolZ_Rev3"/>
</dbReference>
<dbReference type="GO" id="GO:0003677">
    <property type="term" value="F:DNA binding"/>
    <property type="evidence" value="ECO:0007669"/>
    <property type="project" value="InterPro"/>
</dbReference>
<keyword evidence="13" id="KW-0234">DNA repair</keyword>
<evidence type="ECO:0000256" key="4">
    <source>
        <dbReference type="ARBA" id="ARBA00021589"/>
    </source>
</evidence>
<dbReference type="GO" id="GO:0003887">
    <property type="term" value="F:DNA-directed DNA polymerase activity"/>
    <property type="evidence" value="ECO:0007669"/>
    <property type="project" value="UniProtKB-KW"/>
</dbReference>
<dbReference type="PROSITE" id="PS00116">
    <property type="entry name" value="DNA_POLYMERASE_B"/>
    <property type="match status" value="1"/>
</dbReference>
<feature type="region of interest" description="Disordered" evidence="15">
    <location>
        <begin position="508"/>
        <end position="531"/>
    </location>
</feature>
<dbReference type="Gene3D" id="2.30.30.490">
    <property type="match status" value="1"/>
</dbReference>
<dbReference type="OrthoDB" id="2414538at2759"/>
<proteinExistence type="inferred from homology"/>
<dbReference type="Pfam" id="PF00136">
    <property type="entry name" value="DNA_pol_B"/>
    <property type="match status" value="1"/>
</dbReference>
<dbReference type="GO" id="GO:0042276">
    <property type="term" value="P:error-prone translesion synthesis"/>
    <property type="evidence" value="ECO:0007669"/>
    <property type="project" value="TreeGrafter"/>
</dbReference>
<dbReference type="Gene3D" id="3.30.420.10">
    <property type="entry name" value="Ribonuclease H-like superfamily/Ribonuclease H"/>
    <property type="match status" value="1"/>
</dbReference>
<dbReference type="InterPro" id="IPR006133">
    <property type="entry name" value="DNA-dir_DNA_pol_B_exonuc"/>
</dbReference>
<feature type="region of interest" description="Disordered" evidence="15">
    <location>
        <begin position="796"/>
        <end position="821"/>
    </location>
</feature>
<dbReference type="GO" id="GO:0046872">
    <property type="term" value="F:metal ion binding"/>
    <property type="evidence" value="ECO:0007669"/>
    <property type="project" value="UniProtKB-KW"/>
</dbReference>
<accession>A0A6A5BT78</accession>
<dbReference type="Gene3D" id="1.10.132.60">
    <property type="entry name" value="DNA polymerase family B, C-terminal domain"/>
    <property type="match status" value="1"/>
</dbReference>
<dbReference type="SUPFAM" id="SSF53098">
    <property type="entry name" value="Ribonuclease H-like"/>
    <property type="match status" value="1"/>
</dbReference>
<keyword evidence="11" id="KW-0408">Iron</keyword>
<dbReference type="InterPro" id="IPR017964">
    <property type="entry name" value="DNA-dir_DNA_pol_B_CS"/>
</dbReference>
<dbReference type="InterPro" id="IPR042087">
    <property type="entry name" value="DNA_pol_B_thumb"/>
</dbReference>
<dbReference type="SUPFAM" id="SSF56672">
    <property type="entry name" value="DNA/RNA polymerases"/>
    <property type="match status" value="1"/>
</dbReference>
<organism evidence="17 18">
    <name type="scientific">Naegleria fowleri</name>
    <name type="common">Brain eating amoeba</name>
    <dbReference type="NCBI Taxonomy" id="5763"/>
    <lineage>
        <taxon>Eukaryota</taxon>
        <taxon>Discoba</taxon>
        <taxon>Heterolobosea</taxon>
        <taxon>Tetramitia</taxon>
        <taxon>Eutetramitia</taxon>
        <taxon>Vahlkampfiidae</taxon>
        <taxon>Naegleria</taxon>
    </lineage>
</organism>
<evidence type="ECO:0000313" key="17">
    <source>
        <dbReference type="EMBL" id="KAF0977188.1"/>
    </source>
</evidence>
<evidence type="ECO:0000256" key="1">
    <source>
        <dbReference type="ARBA" id="ARBA00001966"/>
    </source>
</evidence>
<keyword evidence="5" id="KW-0808">Transferase</keyword>
<dbReference type="CDD" id="cd05534">
    <property type="entry name" value="POLBc_zeta"/>
    <property type="match status" value="1"/>
</dbReference>